<gene>
    <name evidence="2" type="ORF">A9Q84_15545</name>
</gene>
<evidence type="ECO:0000313" key="2">
    <source>
        <dbReference type="EMBL" id="OUR95255.1"/>
    </source>
</evidence>
<dbReference type="Proteomes" id="UP000196531">
    <property type="component" value="Unassembled WGS sequence"/>
</dbReference>
<evidence type="ECO:0000313" key="3">
    <source>
        <dbReference type="Proteomes" id="UP000196531"/>
    </source>
</evidence>
<evidence type="ECO:0000256" key="1">
    <source>
        <dbReference type="SAM" id="Phobius"/>
    </source>
</evidence>
<proteinExistence type="predicted"/>
<accession>A0A1Y5F4D0</accession>
<keyword evidence="1" id="KW-1133">Transmembrane helix</keyword>
<dbReference type="AlphaFoldDB" id="A0A1Y5F4D0"/>
<dbReference type="EMBL" id="MAAO01000008">
    <property type="protein sequence ID" value="OUR95255.1"/>
    <property type="molecule type" value="Genomic_DNA"/>
</dbReference>
<organism evidence="2 3">
    <name type="scientific">Halobacteriovorax marinus</name>
    <dbReference type="NCBI Taxonomy" id="97084"/>
    <lineage>
        <taxon>Bacteria</taxon>
        <taxon>Pseudomonadati</taxon>
        <taxon>Bdellovibrionota</taxon>
        <taxon>Bacteriovoracia</taxon>
        <taxon>Bacteriovoracales</taxon>
        <taxon>Halobacteriovoraceae</taxon>
        <taxon>Halobacteriovorax</taxon>
    </lineage>
</organism>
<name>A0A1Y5F4D0_9BACT</name>
<keyword evidence="1" id="KW-0812">Transmembrane</keyword>
<keyword evidence="1" id="KW-0472">Membrane</keyword>
<sequence length="85" mass="10037">MLKKVFTGKVFLYFILFLVVLSIFLSSYFDKDNMLKMQAISSIDEKMCQEIEHDFIKESCLKSVLKQKERFDICVKKGGDCSRFY</sequence>
<comment type="caution">
    <text evidence="2">The sequence shown here is derived from an EMBL/GenBank/DDBJ whole genome shotgun (WGS) entry which is preliminary data.</text>
</comment>
<reference evidence="3" key="1">
    <citation type="journal article" date="2017" name="Proc. Natl. Acad. Sci. U.S.A.">
        <title>Simulation of Deepwater Horizon oil plume reveals substrate specialization within a complex community of hydrocarbon-degraders.</title>
        <authorList>
            <person name="Hu P."/>
            <person name="Dubinsky E.A."/>
            <person name="Probst A.J."/>
            <person name="Wang J."/>
            <person name="Sieber C.M.K."/>
            <person name="Tom L.M."/>
            <person name="Gardinali P."/>
            <person name="Banfield J.F."/>
            <person name="Atlas R.M."/>
            <person name="Andersen G.L."/>
        </authorList>
    </citation>
    <scope>NUCLEOTIDE SEQUENCE [LARGE SCALE GENOMIC DNA]</scope>
</reference>
<feature type="transmembrane region" description="Helical" evidence="1">
    <location>
        <begin position="12"/>
        <end position="29"/>
    </location>
</feature>
<protein>
    <submittedName>
        <fullName evidence="2">Uncharacterized protein</fullName>
    </submittedName>
</protein>